<reference evidence="8 9" key="1">
    <citation type="journal article" date="2017" name="Int. J. Syst. Evol. Microbiol.">
        <title>Jeotgalibaca porci sp. nov. and Jeotgalibaca arthritidis sp. nov., isolated from pigs, and emended description of the genus Jeotgalibaca.</title>
        <authorList>
            <person name="Zamora L."/>
            <person name="Perez-Sancho M."/>
            <person name="Dominguez L."/>
            <person name="Fernandez-Garayzabal J.F."/>
            <person name="Vela A.I."/>
        </authorList>
    </citation>
    <scope>NUCLEOTIDE SEQUENCE [LARGE SCALE GENOMIC DNA]</scope>
    <source>
        <strain evidence="8 9">CCUG 69148</strain>
    </source>
</reference>
<evidence type="ECO:0000256" key="6">
    <source>
        <dbReference type="ARBA" id="ARBA00056337"/>
    </source>
</evidence>
<evidence type="ECO:0000256" key="3">
    <source>
        <dbReference type="ARBA" id="ARBA00023239"/>
    </source>
</evidence>
<dbReference type="CDD" id="cd00959">
    <property type="entry name" value="DeoC"/>
    <property type="match status" value="1"/>
</dbReference>
<name>A0A6G7WI25_9LACT</name>
<dbReference type="SMART" id="SM01133">
    <property type="entry name" value="DeoC"/>
    <property type="match status" value="1"/>
</dbReference>
<dbReference type="PANTHER" id="PTHR10889">
    <property type="entry name" value="DEOXYRIBOSE-PHOSPHATE ALDOLASE"/>
    <property type="match status" value="1"/>
</dbReference>
<evidence type="ECO:0000256" key="5">
    <source>
        <dbReference type="ARBA" id="ARBA00048791"/>
    </source>
</evidence>
<dbReference type="GO" id="GO:0004139">
    <property type="term" value="F:deoxyribose-phosphate aldolase activity"/>
    <property type="evidence" value="ECO:0007669"/>
    <property type="project" value="UniProtKB-UniRule"/>
</dbReference>
<evidence type="ECO:0000256" key="1">
    <source>
        <dbReference type="ARBA" id="ARBA00010936"/>
    </source>
</evidence>
<comment type="subcellular location">
    <subcellularLocation>
        <location evidence="7">Cytoplasm</location>
    </subcellularLocation>
</comment>
<dbReference type="EMBL" id="CP049889">
    <property type="protein sequence ID" value="QIK51869.1"/>
    <property type="molecule type" value="Genomic_DNA"/>
</dbReference>
<evidence type="ECO:0000256" key="2">
    <source>
        <dbReference type="ARBA" id="ARBA00022490"/>
    </source>
</evidence>
<evidence type="ECO:0000256" key="7">
    <source>
        <dbReference type="HAMAP-Rule" id="MF_00114"/>
    </source>
</evidence>
<evidence type="ECO:0000313" key="8">
    <source>
        <dbReference type="EMBL" id="QIK51869.1"/>
    </source>
</evidence>
<dbReference type="FunFam" id="3.20.20.70:FF:000044">
    <property type="entry name" value="Deoxyribose-phosphate aldolase"/>
    <property type="match status" value="1"/>
</dbReference>
<dbReference type="UniPathway" id="UPA00002">
    <property type="reaction ID" value="UER00468"/>
</dbReference>
<dbReference type="PANTHER" id="PTHR10889:SF1">
    <property type="entry name" value="DEOXYRIBOSE-PHOSPHATE ALDOLASE"/>
    <property type="match status" value="1"/>
</dbReference>
<dbReference type="InterPro" id="IPR011343">
    <property type="entry name" value="DeoC"/>
</dbReference>
<dbReference type="GeneID" id="94553112"/>
<dbReference type="PIRSF" id="PIRSF001357">
    <property type="entry name" value="DeoC"/>
    <property type="match status" value="1"/>
</dbReference>
<dbReference type="AlphaFoldDB" id="A0A6G7WI25"/>
<keyword evidence="4 7" id="KW-0704">Schiff base</keyword>
<dbReference type="GO" id="GO:0016052">
    <property type="term" value="P:carbohydrate catabolic process"/>
    <property type="evidence" value="ECO:0007669"/>
    <property type="project" value="TreeGrafter"/>
</dbReference>
<dbReference type="InterPro" id="IPR028581">
    <property type="entry name" value="DeoC_typeI"/>
</dbReference>
<gene>
    <name evidence="7 8" type="primary">deoC</name>
    <name evidence="8" type="ORF">G7058_07435</name>
</gene>
<protein>
    <recommendedName>
        <fullName evidence="7">Deoxyribose-phosphate aldolase</fullName>
        <shortName evidence="7">DERA</shortName>
        <ecNumber evidence="7">4.1.2.4</ecNumber>
    </recommendedName>
    <alternativeName>
        <fullName evidence="7">2-deoxy-D-ribose 5-phosphate aldolase</fullName>
    </alternativeName>
    <alternativeName>
        <fullName evidence="7">Phosphodeoxyriboaldolase</fullName>
        <shortName evidence="7">Deoxyriboaldolase</shortName>
    </alternativeName>
</protein>
<dbReference type="Pfam" id="PF01791">
    <property type="entry name" value="DeoC"/>
    <property type="match status" value="1"/>
</dbReference>
<dbReference type="InterPro" id="IPR013785">
    <property type="entry name" value="Aldolase_TIM"/>
</dbReference>
<feature type="active site" description="Proton donor/acceptor" evidence="7">
    <location>
        <position position="92"/>
    </location>
</feature>
<dbReference type="SUPFAM" id="SSF51569">
    <property type="entry name" value="Aldolase"/>
    <property type="match status" value="1"/>
</dbReference>
<dbReference type="Proteomes" id="UP000501830">
    <property type="component" value="Chromosome"/>
</dbReference>
<dbReference type="InterPro" id="IPR002915">
    <property type="entry name" value="DeoC/FbaB/LacD_aldolase"/>
</dbReference>
<dbReference type="EC" id="4.1.2.4" evidence="7"/>
<dbReference type="GO" id="GO:0006018">
    <property type="term" value="P:2-deoxyribose 1-phosphate catabolic process"/>
    <property type="evidence" value="ECO:0007669"/>
    <property type="project" value="UniProtKB-UniRule"/>
</dbReference>
<accession>A0A6G7WI25</accession>
<feature type="active site" description="Proton donor/acceptor" evidence="7">
    <location>
        <position position="185"/>
    </location>
</feature>
<proteinExistence type="inferred from homology"/>
<sequence>MTTKNLAGYFDHTILSPDARRADVKRVCDEAKQFETATVCVNGHWIPFVKEQLEGTSVKPIAVIGFPFGAGTTASKVFEAQEAIDLGAEEIDMVINIGEMLDGNLEFVQADVKAVVDAVHAKGKLLKVIIETAYLNDEQIVTVSKLSKEAGTDFVKTSTGYASAGATVENVKLMREAVGENVGVKASGGIRTIEDVEAMMAAGANRLGLSRTVEIMSN</sequence>
<keyword evidence="9" id="KW-1185">Reference proteome</keyword>
<dbReference type="KEGG" id="jpo:G7058_07435"/>
<comment type="similarity">
    <text evidence="1 7">Belongs to the DeoC/FbaB aldolase family. DeoC type 1 subfamily.</text>
</comment>
<dbReference type="RefSeq" id="WP_166062929.1">
    <property type="nucleotide sequence ID" value="NZ_CP049889.1"/>
</dbReference>
<dbReference type="NCBIfam" id="TIGR00126">
    <property type="entry name" value="deoC"/>
    <property type="match status" value="1"/>
</dbReference>
<organism evidence="8 9">
    <name type="scientific">Jeotgalibaca porci</name>
    <dbReference type="NCBI Taxonomy" id="1868793"/>
    <lineage>
        <taxon>Bacteria</taxon>
        <taxon>Bacillati</taxon>
        <taxon>Bacillota</taxon>
        <taxon>Bacilli</taxon>
        <taxon>Lactobacillales</taxon>
        <taxon>Carnobacteriaceae</taxon>
        <taxon>Jeotgalibaca</taxon>
    </lineage>
</organism>
<comment type="catalytic activity">
    <reaction evidence="5 7">
        <text>2-deoxy-D-ribose 5-phosphate = D-glyceraldehyde 3-phosphate + acetaldehyde</text>
        <dbReference type="Rhea" id="RHEA:12821"/>
        <dbReference type="ChEBI" id="CHEBI:15343"/>
        <dbReference type="ChEBI" id="CHEBI:59776"/>
        <dbReference type="ChEBI" id="CHEBI:62877"/>
        <dbReference type="EC" id="4.1.2.4"/>
    </reaction>
</comment>
<comment type="function">
    <text evidence="6 7">Catalyzes a reversible aldol reaction between acetaldehyde and D-glyceraldehyde 3-phosphate to generate 2-deoxy-D-ribose 5-phosphate.</text>
</comment>
<evidence type="ECO:0000313" key="9">
    <source>
        <dbReference type="Proteomes" id="UP000501830"/>
    </source>
</evidence>
<dbReference type="Gene3D" id="3.20.20.70">
    <property type="entry name" value="Aldolase class I"/>
    <property type="match status" value="1"/>
</dbReference>
<keyword evidence="2 7" id="KW-0963">Cytoplasm</keyword>
<comment type="pathway">
    <text evidence="7">Carbohydrate degradation; 2-deoxy-D-ribose 1-phosphate degradation; D-glyceraldehyde 3-phosphate and acetaldehyde from 2-deoxy-alpha-D-ribose 1-phosphate: step 2/2.</text>
</comment>
<dbReference type="HAMAP" id="MF_00114">
    <property type="entry name" value="DeoC_type1"/>
    <property type="match status" value="1"/>
</dbReference>
<evidence type="ECO:0000256" key="4">
    <source>
        <dbReference type="ARBA" id="ARBA00023270"/>
    </source>
</evidence>
<keyword evidence="3 7" id="KW-0456">Lyase</keyword>
<dbReference type="GO" id="GO:0009264">
    <property type="term" value="P:deoxyribonucleotide catabolic process"/>
    <property type="evidence" value="ECO:0007669"/>
    <property type="project" value="UniProtKB-UniRule"/>
</dbReference>
<dbReference type="GO" id="GO:0005737">
    <property type="term" value="C:cytoplasm"/>
    <property type="evidence" value="ECO:0007669"/>
    <property type="project" value="UniProtKB-SubCell"/>
</dbReference>
<feature type="active site" description="Schiff-base intermediate with acetaldehyde" evidence="7">
    <location>
        <position position="156"/>
    </location>
</feature>